<dbReference type="PROSITE" id="PS51257">
    <property type="entry name" value="PROKAR_LIPOPROTEIN"/>
    <property type="match status" value="1"/>
</dbReference>
<evidence type="ECO:0000313" key="4">
    <source>
        <dbReference type="EMBL" id="REF97160.1"/>
    </source>
</evidence>
<reference evidence="4 5" key="1">
    <citation type="submission" date="2018-08" db="EMBL/GenBank/DDBJ databases">
        <title>Sequencing the genomes of 1000 actinobacteria strains.</title>
        <authorList>
            <person name="Klenk H.-P."/>
        </authorList>
    </citation>
    <scope>NUCLEOTIDE SEQUENCE [LARGE SCALE GENOMIC DNA]</scope>
    <source>
        <strain evidence="4 5">DSM 44099</strain>
    </source>
</reference>
<comment type="similarity">
    <text evidence="1">Belongs to the bacterial solute-binding protein 1 family.</text>
</comment>
<dbReference type="Proteomes" id="UP000256913">
    <property type="component" value="Unassembled WGS sequence"/>
</dbReference>
<evidence type="ECO:0000313" key="5">
    <source>
        <dbReference type="Proteomes" id="UP000256913"/>
    </source>
</evidence>
<name>A0A3D9ZU01_9ACTN</name>
<dbReference type="PANTHER" id="PTHR43649">
    <property type="entry name" value="ARABINOSE-BINDING PROTEIN-RELATED"/>
    <property type="match status" value="1"/>
</dbReference>
<sequence>MNNHINRRSLLLGAAAVAATPALAACGSDDDGGGATDSGSGQGEVTFGSNEVGSTFAKQRQAAVTDFQGKNAGITVKLNEIDHNTFQENINNYLQGSPDDVFSWFAGYRMRFFAKRGLVGDISDVWPLDGVADSFKTASTGDDGKQYFVPQSYYPWAIFYRKSVWQERGYTPPTTINELATLADKMKGDGLVPVAFADKDGWPAMGTFDILNMRINGYQFHIDLMAGKGSWESAEVKKVFDAWAQILPYHQPDSLGRTWQEAAQSLQQKKAGMYLLGTFLIDQFPQAEREDVDLFTFPAVDPAIGADAIDAPIDGFCMSAKPKNKAGAKKLLAYLASPDAATAASKLGEPFISSNTKADTSSYTAIQKKSAELVGSAKNIAQFLDRDTRPDFASTVIIPAFQEFIRKPGDAASILKSIESQKKTIFID</sequence>
<evidence type="ECO:0000256" key="1">
    <source>
        <dbReference type="ARBA" id="ARBA00008520"/>
    </source>
</evidence>
<dbReference type="InterPro" id="IPR006059">
    <property type="entry name" value="SBP"/>
</dbReference>
<dbReference type="OrthoDB" id="8663148at2"/>
<dbReference type="InterPro" id="IPR006311">
    <property type="entry name" value="TAT_signal"/>
</dbReference>
<dbReference type="SUPFAM" id="SSF53850">
    <property type="entry name" value="Periplasmic binding protein-like II"/>
    <property type="match status" value="1"/>
</dbReference>
<evidence type="ECO:0000256" key="3">
    <source>
        <dbReference type="SAM" id="SignalP"/>
    </source>
</evidence>
<keyword evidence="5" id="KW-1185">Reference proteome</keyword>
<dbReference type="PANTHER" id="PTHR43649:SF29">
    <property type="entry name" value="OSMOPROTECTIVE COMPOUNDS-BINDING PROTEIN GGTB"/>
    <property type="match status" value="1"/>
</dbReference>
<dbReference type="RefSeq" id="WP_116068570.1">
    <property type="nucleotide sequence ID" value="NZ_BONB01000030.1"/>
</dbReference>
<feature type="chain" id="PRO_5017695654" evidence="3">
    <location>
        <begin position="25"/>
        <end position="428"/>
    </location>
</feature>
<accession>A0A3D9ZU01</accession>
<keyword evidence="2" id="KW-0813">Transport</keyword>
<feature type="signal peptide" evidence="3">
    <location>
        <begin position="1"/>
        <end position="24"/>
    </location>
</feature>
<gene>
    <name evidence="4" type="ORF">DFJ67_3157</name>
</gene>
<organism evidence="4 5">
    <name type="scientific">Asanoa ferruginea</name>
    <dbReference type="NCBI Taxonomy" id="53367"/>
    <lineage>
        <taxon>Bacteria</taxon>
        <taxon>Bacillati</taxon>
        <taxon>Actinomycetota</taxon>
        <taxon>Actinomycetes</taxon>
        <taxon>Micromonosporales</taxon>
        <taxon>Micromonosporaceae</taxon>
        <taxon>Asanoa</taxon>
    </lineage>
</organism>
<dbReference type="Gene3D" id="3.40.190.10">
    <property type="entry name" value="Periplasmic binding protein-like II"/>
    <property type="match status" value="2"/>
</dbReference>
<dbReference type="Pfam" id="PF01547">
    <property type="entry name" value="SBP_bac_1"/>
    <property type="match status" value="1"/>
</dbReference>
<dbReference type="PROSITE" id="PS51318">
    <property type="entry name" value="TAT"/>
    <property type="match status" value="1"/>
</dbReference>
<proteinExistence type="inferred from homology"/>
<dbReference type="EMBL" id="QUMQ01000001">
    <property type="protein sequence ID" value="REF97160.1"/>
    <property type="molecule type" value="Genomic_DNA"/>
</dbReference>
<protein>
    <submittedName>
        <fullName evidence="4">Carbohydrate ABC transporter substrate-binding protein (CUT1 family)</fullName>
    </submittedName>
</protein>
<dbReference type="AlphaFoldDB" id="A0A3D9ZU01"/>
<comment type="caution">
    <text evidence="4">The sequence shown here is derived from an EMBL/GenBank/DDBJ whole genome shotgun (WGS) entry which is preliminary data.</text>
</comment>
<keyword evidence="3" id="KW-0732">Signal</keyword>
<dbReference type="InterPro" id="IPR050490">
    <property type="entry name" value="Bact_solute-bd_prot1"/>
</dbReference>
<evidence type="ECO:0000256" key="2">
    <source>
        <dbReference type="ARBA" id="ARBA00022448"/>
    </source>
</evidence>